<dbReference type="EMBL" id="BCMJ01000016">
    <property type="protein sequence ID" value="GAX09140.1"/>
    <property type="molecule type" value="Genomic_DNA"/>
</dbReference>
<dbReference type="PRINTS" id="PR00368">
    <property type="entry name" value="FADPNR"/>
</dbReference>
<dbReference type="Gene3D" id="3.50.50.60">
    <property type="entry name" value="FAD/NAD(P)-binding domain"/>
    <property type="match status" value="1"/>
</dbReference>
<accession>A0A1Z5J4Y5</accession>
<dbReference type="SUPFAM" id="SSF55424">
    <property type="entry name" value="FAD/NAD-linked reductases, dimerisation (C-terminal) domain"/>
    <property type="match status" value="1"/>
</dbReference>
<name>A0A1Z5J4Y5_9LACO</name>
<dbReference type="InterPro" id="IPR036188">
    <property type="entry name" value="FAD/NAD-bd_sf"/>
</dbReference>
<dbReference type="Proteomes" id="UP000223370">
    <property type="component" value="Unassembled WGS sequence"/>
</dbReference>
<reference evidence="4 5" key="1">
    <citation type="submission" date="2015-11" db="EMBL/GenBank/DDBJ databases">
        <title>Draft genome sequences of new species of the genus Lactobacillus isolated from orchardgrass silage.</title>
        <authorList>
            <person name="Tohno M."/>
            <person name="Tanizawa Y."/>
            <person name="Arita M."/>
        </authorList>
    </citation>
    <scope>NUCLEOTIDE SEQUENCE [LARGE SCALE GENOMIC DNA]</scope>
    <source>
        <strain evidence="4 5">IWT5</strain>
    </source>
</reference>
<dbReference type="PANTHER" id="PTHR43014">
    <property type="entry name" value="MERCURIC REDUCTASE"/>
    <property type="match status" value="1"/>
</dbReference>
<evidence type="ECO:0000313" key="4">
    <source>
        <dbReference type="EMBL" id="GAX09140.1"/>
    </source>
</evidence>
<keyword evidence="5" id="KW-1185">Reference proteome</keyword>
<evidence type="ECO:0000313" key="5">
    <source>
        <dbReference type="Proteomes" id="UP000223370"/>
    </source>
</evidence>
<dbReference type="Pfam" id="PF07992">
    <property type="entry name" value="Pyr_redox_2"/>
    <property type="match status" value="1"/>
</dbReference>
<dbReference type="GO" id="GO:0016491">
    <property type="term" value="F:oxidoreductase activity"/>
    <property type="evidence" value="ECO:0007669"/>
    <property type="project" value="InterPro"/>
</dbReference>
<evidence type="ECO:0000256" key="1">
    <source>
        <dbReference type="ARBA" id="ARBA00022630"/>
    </source>
</evidence>
<feature type="domain" description="FAD/NAD(P)-binding" evidence="3">
    <location>
        <begin position="8"/>
        <end position="229"/>
    </location>
</feature>
<organism evidence="4 5">
    <name type="scientific">Secundilactobacillus silagincola</name>
    <dbReference type="NCBI Taxonomy" id="1714681"/>
    <lineage>
        <taxon>Bacteria</taxon>
        <taxon>Bacillati</taxon>
        <taxon>Bacillota</taxon>
        <taxon>Bacilli</taxon>
        <taxon>Lactobacillales</taxon>
        <taxon>Lactobacillaceae</taxon>
        <taxon>Secundilactobacillus</taxon>
    </lineage>
</organism>
<dbReference type="InterPro" id="IPR023753">
    <property type="entry name" value="FAD/NAD-binding_dom"/>
</dbReference>
<keyword evidence="2" id="KW-0274">FAD</keyword>
<comment type="caution">
    <text evidence="4">The sequence shown here is derived from an EMBL/GenBank/DDBJ whole genome shotgun (WGS) entry which is preliminary data.</text>
</comment>
<evidence type="ECO:0000259" key="3">
    <source>
        <dbReference type="Pfam" id="PF07992"/>
    </source>
</evidence>
<sequence length="358" mass="39486">MFAPVPDNMQQLFEQQGNDTIQGAASFVNNHTIKVNDKLITSDHFVIATGLKPRSLDVPGNEYLLTSNDVFNMEELPESVAIIGGGYIAMEIASLLSVAGAHVTILLRSDRALRAFDKHHVDMVMDEMKDSLGVEFQYQTEVQAIHHEDAQFQVTTKDGRLLKFDKVINASGRVPNIDTLHLENTDVKVDKKGIVVNEHLQTAAANIYAMGDVIKKEVPGLTSTAQFEGEYLSRYLRGHQSDGIHYPVIGTVAFTFPQIAEAGVNMDQAREDPDLTVKDLEIAQGDYFYTGTADDKAHLSLAYDQQNKIVGASEVSQTAVDDINALIPVIALDVDPAVWQEKMILIFPSLAYKLRSLV</sequence>
<dbReference type="PRINTS" id="PR00411">
    <property type="entry name" value="PNDRDTASEI"/>
</dbReference>
<proteinExistence type="predicted"/>
<evidence type="ECO:0000256" key="2">
    <source>
        <dbReference type="ARBA" id="ARBA00022827"/>
    </source>
</evidence>
<dbReference type="AlphaFoldDB" id="A0A1Z5J4Y5"/>
<dbReference type="PANTHER" id="PTHR43014:SF5">
    <property type="entry name" value="GLUTATHIONE REDUCTASE (NADPH)"/>
    <property type="match status" value="1"/>
</dbReference>
<gene>
    <name evidence="4" type="ORF">IWT5_02323</name>
</gene>
<protein>
    <submittedName>
        <fullName evidence="4">Glutathione reductase</fullName>
    </submittedName>
</protein>
<dbReference type="InterPro" id="IPR016156">
    <property type="entry name" value="FAD/NAD-linked_Rdtase_dimer_sf"/>
</dbReference>
<keyword evidence="1" id="KW-0285">Flavoprotein</keyword>
<dbReference type="SUPFAM" id="SSF51905">
    <property type="entry name" value="FAD/NAD(P)-binding domain"/>
    <property type="match status" value="1"/>
</dbReference>